<sequence length="173" mass="17299">MAERTSSSALATPLRNVASAVRHVPGAEMVSKAAEGTLDRIGAVSPRGRRMAVYAGAGVLGAVGLVEWPVALTGAAVAWLTQPRPQHDGETAHPEAADMTDTAGHGAYVAMGDAATTAPQGPATGAPGPMLEDEMRGGAWTRPAEPATPPTGSQAAHGSEEPPATGPTPPPTS</sequence>
<organism evidence="2">
    <name type="scientific">Streptomyces sp. R39</name>
    <dbReference type="NCBI Taxonomy" id="3238631"/>
    <lineage>
        <taxon>Bacteria</taxon>
        <taxon>Bacillati</taxon>
        <taxon>Actinomycetota</taxon>
        <taxon>Actinomycetes</taxon>
        <taxon>Kitasatosporales</taxon>
        <taxon>Streptomycetaceae</taxon>
        <taxon>Streptomyces</taxon>
    </lineage>
</organism>
<dbReference type="EMBL" id="CP163441">
    <property type="protein sequence ID" value="XDQ41889.1"/>
    <property type="molecule type" value="Genomic_DNA"/>
</dbReference>
<evidence type="ECO:0000256" key="1">
    <source>
        <dbReference type="SAM" id="MobiDB-lite"/>
    </source>
</evidence>
<name>A0AB39QGW7_9ACTN</name>
<gene>
    <name evidence="2" type="ORF">AB5J52_06210</name>
</gene>
<protein>
    <submittedName>
        <fullName evidence="2">Uncharacterized protein</fullName>
    </submittedName>
</protein>
<dbReference type="RefSeq" id="WP_369221466.1">
    <property type="nucleotide sequence ID" value="NZ_CP163441.1"/>
</dbReference>
<reference evidence="2" key="1">
    <citation type="submission" date="2024-07" db="EMBL/GenBank/DDBJ databases">
        <authorList>
            <person name="Yu S.T."/>
        </authorList>
    </citation>
    <scope>NUCLEOTIDE SEQUENCE</scope>
    <source>
        <strain evidence="2">R39</strain>
    </source>
</reference>
<accession>A0AB39QGW7</accession>
<dbReference type="AlphaFoldDB" id="A0AB39QGW7"/>
<feature type="compositionally biased region" description="Low complexity" evidence="1">
    <location>
        <begin position="115"/>
        <end position="129"/>
    </location>
</feature>
<feature type="compositionally biased region" description="Pro residues" evidence="1">
    <location>
        <begin position="164"/>
        <end position="173"/>
    </location>
</feature>
<proteinExistence type="predicted"/>
<feature type="region of interest" description="Disordered" evidence="1">
    <location>
        <begin position="115"/>
        <end position="173"/>
    </location>
</feature>
<evidence type="ECO:0000313" key="2">
    <source>
        <dbReference type="EMBL" id="XDQ41889.1"/>
    </source>
</evidence>